<dbReference type="EMBL" id="CAHIKZ030005560">
    <property type="protein sequence ID" value="CAE1329781.1"/>
    <property type="molecule type" value="Genomic_DNA"/>
</dbReference>
<evidence type="ECO:0000259" key="8">
    <source>
        <dbReference type="Pfam" id="PF01529"/>
    </source>
</evidence>
<comment type="catalytic activity">
    <reaction evidence="7">
        <text>L-cysteinyl-[protein] + hexadecanoyl-CoA = S-hexadecanoyl-L-cysteinyl-[protein] + CoA</text>
        <dbReference type="Rhea" id="RHEA:36683"/>
        <dbReference type="Rhea" id="RHEA-COMP:10131"/>
        <dbReference type="Rhea" id="RHEA-COMP:11032"/>
        <dbReference type="ChEBI" id="CHEBI:29950"/>
        <dbReference type="ChEBI" id="CHEBI:57287"/>
        <dbReference type="ChEBI" id="CHEBI:57379"/>
        <dbReference type="ChEBI" id="CHEBI:74151"/>
        <dbReference type="EC" id="2.3.1.225"/>
    </reaction>
</comment>
<evidence type="ECO:0000256" key="3">
    <source>
        <dbReference type="ARBA" id="ARBA00022692"/>
    </source>
</evidence>
<keyword evidence="10" id="KW-1185">Reference proteome</keyword>
<organism evidence="9 10">
    <name type="scientific">Acanthosepion pharaonis</name>
    <name type="common">Pharaoh cuttlefish</name>
    <name type="synonym">Sepia pharaonis</name>
    <dbReference type="NCBI Taxonomy" id="158019"/>
    <lineage>
        <taxon>Eukaryota</taxon>
        <taxon>Metazoa</taxon>
        <taxon>Spiralia</taxon>
        <taxon>Lophotrochozoa</taxon>
        <taxon>Mollusca</taxon>
        <taxon>Cephalopoda</taxon>
        <taxon>Coleoidea</taxon>
        <taxon>Decapodiformes</taxon>
        <taxon>Sepiida</taxon>
        <taxon>Sepiina</taxon>
        <taxon>Sepiidae</taxon>
        <taxon>Acanthosepion</taxon>
    </lineage>
</organism>
<evidence type="ECO:0000256" key="1">
    <source>
        <dbReference type="ARBA" id="ARBA00004141"/>
    </source>
</evidence>
<dbReference type="OrthoDB" id="331948at2759"/>
<keyword evidence="2 7" id="KW-0808">Transferase</keyword>
<dbReference type="PANTHER" id="PTHR12246">
    <property type="entry name" value="PALMITOYLTRANSFERASE ZDHHC16"/>
    <property type="match status" value="1"/>
</dbReference>
<feature type="transmembrane region" description="Helical" evidence="7">
    <location>
        <begin position="83"/>
        <end position="106"/>
    </location>
</feature>
<evidence type="ECO:0000256" key="2">
    <source>
        <dbReference type="ARBA" id="ARBA00022679"/>
    </source>
</evidence>
<reference evidence="9" key="1">
    <citation type="submission" date="2021-01" db="EMBL/GenBank/DDBJ databases">
        <authorList>
            <person name="Li R."/>
            <person name="Bekaert M."/>
        </authorList>
    </citation>
    <scope>NUCLEOTIDE SEQUENCE</scope>
    <source>
        <strain evidence="9">Farmed</strain>
    </source>
</reference>
<keyword evidence="4 7" id="KW-1133">Transmembrane helix</keyword>
<dbReference type="Proteomes" id="UP000597762">
    <property type="component" value="Unassembled WGS sequence"/>
</dbReference>
<comment type="caution">
    <text evidence="9">The sequence shown here is derived from an EMBL/GenBank/DDBJ whole genome shotgun (WGS) entry which is preliminary data.</text>
</comment>
<sequence length="310" mass="35824">MMWDTLTLYNYFMAVFNGPGFVPYGWRPKNPEDEQHLQYCQECKGFKVPRSHHCRKCKRCVMKMDHHCPWINTCCGYLNHANFIYFLLFAPCGCIHGAVILIASSIHTLNLHYFRFYANGEPMVELSILGFILVVFTIGLAVGVVVAVGMLFFIQFHEVLKNETGIETWIIEKAKTRERSESEGEFLFPYHLGWKKNLKLVFWPSGEISSNGIHWPVRDSCHQFTLTTEQLKQKALKREHVVLVTIIENYSGSWLPISKGCKVIYNIPCTDEVRIPVNVGDQIEVTRGKRHWLYGQKVAENKNSGNYQIL</sequence>
<dbReference type="PROSITE" id="PS50216">
    <property type="entry name" value="DHHC"/>
    <property type="match status" value="1"/>
</dbReference>
<comment type="domain">
    <text evidence="7">The DHHC domain is required for palmitoyltransferase activity.</text>
</comment>
<protein>
    <recommendedName>
        <fullName evidence="7">Palmitoyltransferase</fullName>
        <ecNumber evidence="7">2.3.1.225</ecNumber>
    </recommendedName>
</protein>
<evidence type="ECO:0000313" key="10">
    <source>
        <dbReference type="Proteomes" id="UP000597762"/>
    </source>
</evidence>
<dbReference type="GO" id="GO:0016020">
    <property type="term" value="C:membrane"/>
    <property type="evidence" value="ECO:0007669"/>
    <property type="project" value="UniProtKB-SubCell"/>
</dbReference>
<dbReference type="AlphaFoldDB" id="A0A812END8"/>
<gene>
    <name evidence="9" type="ORF">SPHA_79167</name>
</gene>
<feature type="transmembrane region" description="Helical" evidence="7">
    <location>
        <begin position="126"/>
        <end position="154"/>
    </location>
</feature>
<feature type="transmembrane region" description="Helical" evidence="7">
    <location>
        <begin position="6"/>
        <end position="26"/>
    </location>
</feature>
<evidence type="ECO:0000256" key="5">
    <source>
        <dbReference type="ARBA" id="ARBA00023136"/>
    </source>
</evidence>
<comment type="subcellular location">
    <subcellularLocation>
        <location evidence="1">Membrane</location>
        <topology evidence="1">Multi-pass membrane protein</topology>
    </subcellularLocation>
</comment>
<evidence type="ECO:0000256" key="4">
    <source>
        <dbReference type="ARBA" id="ARBA00022989"/>
    </source>
</evidence>
<keyword evidence="5 7" id="KW-0472">Membrane</keyword>
<feature type="domain" description="Palmitoyltransferase DHHC" evidence="8">
    <location>
        <begin position="35"/>
        <end position="169"/>
    </location>
</feature>
<evidence type="ECO:0000313" key="9">
    <source>
        <dbReference type="EMBL" id="CAE1329781.1"/>
    </source>
</evidence>
<evidence type="ECO:0000256" key="6">
    <source>
        <dbReference type="ARBA" id="ARBA00023315"/>
    </source>
</evidence>
<keyword evidence="3 7" id="KW-0812">Transmembrane</keyword>
<comment type="similarity">
    <text evidence="7">Belongs to the DHHC palmitoyltransferase family.</text>
</comment>
<accession>A0A812END8</accession>
<dbReference type="GO" id="GO:0019706">
    <property type="term" value="F:protein-cysteine S-palmitoyltransferase activity"/>
    <property type="evidence" value="ECO:0007669"/>
    <property type="project" value="UniProtKB-EC"/>
</dbReference>
<dbReference type="InterPro" id="IPR001594">
    <property type="entry name" value="Palmitoyltrfase_DHHC"/>
</dbReference>
<dbReference type="Pfam" id="PF01529">
    <property type="entry name" value="DHHC"/>
    <property type="match status" value="1"/>
</dbReference>
<dbReference type="EC" id="2.3.1.225" evidence="7"/>
<proteinExistence type="inferred from homology"/>
<dbReference type="InterPro" id="IPR039859">
    <property type="entry name" value="PFA4/ZDH16/20/ERF2-like"/>
</dbReference>
<evidence type="ECO:0000256" key="7">
    <source>
        <dbReference type="RuleBase" id="RU079119"/>
    </source>
</evidence>
<keyword evidence="6 7" id="KW-0012">Acyltransferase</keyword>
<name>A0A812END8_ACAPH</name>